<feature type="compositionally biased region" description="Basic and acidic residues" evidence="1">
    <location>
        <begin position="67"/>
        <end position="76"/>
    </location>
</feature>
<evidence type="ECO:0000256" key="1">
    <source>
        <dbReference type="SAM" id="MobiDB-lite"/>
    </source>
</evidence>
<feature type="compositionally biased region" description="Basic and acidic residues" evidence="1">
    <location>
        <begin position="48"/>
        <end position="58"/>
    </location>
</feature>
<dbReference type="Gene3D" id="3.10.450.160">
    <property type="entry name" value="inner membrane protein cigr"/>
    <property type="match status" value="1"/>
</dbReference>
<evidence type="ECO:0000256" key="2">
    <source>
        <dbReference type="SAM" id="SignalP"/>
    </source>
</evidence>
<protein>
    <recommendedName>
        <fullName evidence="5">DUF1236 domain-containing protein</fullName>
    </recommendedName>
</protein>
<feature type="region of interest" description="Disordered" evidence="1">
    <location>
        <begin position="18"/>
        <end position="115"/>
    </location>
</feature>
<evidence type="ECO:0008006" key="5">
    <source>
        <dbReference type="Google" id="ProtNLM"/>
    </source>
</evidence>
<feature type="compositionally biased region" description="Gly residues" evidence="1">
    <location>
        <begin position="23"/>
        <end position="33"/>
    </location>
</feature>
<organism evidence="3 4">
    <name type="scientific">Qipengyuania gaetbuli</name>
    <dbReference type="NCBI Taxonomy" id="266952"/>
    <lineage>
        <taxon>Bacteria</taxon>
        <taxon>Pseudomonadati</taxon>
        <taxon>Pseudomonadota</taxon>
        <taxon>Alphaproteobacteria</taxon>
        <taxon>Sphingomonadales</taxon>
        <taxon>Erythrobacteraceae</taxon>
        <taxon>Qipengyuania</taxon>
    </lineage>
</organism>
<name>A0A844XUZ0_9SPHN</name>
<dbReference type="EMBL" id="WTYF01000003">
    <property type="protein sequence ID" value="MXO49895.1"/>
    <property type="molecule type" value="Genomic_DNA"/>
</dbReference>
<accession>A0A844XUZ0</accession>
<feature type="signal peptide" evidence="2">
    <location>
        <begin position="1"/>
        <end position="20"/>
    </location>
</feature>
<comment type="caution">
    <text evidence="3">The sequence shown here is derived from an EMBL/GenBank/DDBJ whole genome shotgun (WGS) entry which is preliminary data.</text>
</comment>
<sequence length="336" mass="36290">MRVLLAGAAALALAASGAAAQGNGNGNGKGNGGDKPAAAQAKGNGNAKADRGPQRMEARGNGNGNAKAERGNDRRPAQAGNANRGNGNGNGNDRVVERRGNGNGNGNDRNDVRVRYDDRGRDARGVNVRYDGGGFWLAGDRERGLIDGCPPGLAKKRNGCNPPGQLKDDYRRSLFGVDYRPSLFGLTSYGRGDYYYRDGYLVRYGNDGISGWIPLLGGALGVGNLWPVGYTSYQVPDYYVDYYGLGGPDRYRYADNVIYRVDPEDAAIMSIAALITGDEFAVGQPMPRGYDVYNVPAPYRDRYYDTPDAYYRYSDGYVYRIDPETQLVAAAIDLLI</sequence>
<evidence type="ECO:0000313" key="3">
    <source>
        <dbReference type="EMBL" id="MXO49895.1"/>
    </source>
</evidence>
<dbReference type="Proteomes" id="UP000444185">
    <property type="component" value="Unassembled WGS sequence"/>
</dbReference>
<dbReference type="RefSeq" id="WP_160606228.1">
    <property type="nucleotide sequence ID" value="NZ_WTYF01000003.1"/>
</dbReference>
<dbReference type="OrthoDB" id="7408224at2"/>
<evidence type="ECO:0000313" key="4">
    <source>
        <dbReference type="Proteomes" id="UP000444185"/>
    </source>
</evidence>
<gene>
    <name evidence="3" type="ORF">GRI42_01095</name>
</gene>
<feature type="chain" id="PRO_5032472493" description="DUF1236 domain-containing protein" evidence="2">
    <location>
        <begin position="21"/>
        <end position="336"/>
    </location>
</feature>
<proteinExistence type="predicted"/>
<reference evidence="3 4" key="1">
    <citation type="submission" date="2019-12" db="EMBL/GenBank/DDBJ databases">
        <title>Genomic-based taxomic classification of the family Erythrobacteraceae.</title>
        <authorList>
            <person name="Xu L."/>
        </authorList>
    </citation>
    <scope>NUCLEOTIDE SEQUENCE [LARGE SCALE GENOMIC DNA]</scope>
    <source>
        <strain evidence="3 4">DSM 16225</strain>
    </source>
</reference>
<keyword evidence="2" id="KW-0732">Signal</keyword>
<dbReference type="AlphaFoldDB" id="A0A844XUZ0"/>
<keyword evidence="4" id="KW-1185">Reference proteome</keyword>
<feature type="compositionally biased region" description="Low complexity" evidence="1">
    <location>
        <begin position="34"/>
        <end position="47"/>
    </location>
</feature>